<dbReference type="Gene3D" id="3.40.50.620">
    <property type="entry name" value="HUPs"/>
    <property type="match status" value="1"/>
</dbReference>
<evidence type="ECO:0000313" key="2">
    <source>
        <dbReference type="EMBL" id="MEQ2441792.1"/>
    </source>
</evidence>
<feature type="domain" description="Phosphoadenosine phosphosulphate reductase" evidence="1">
    <location>
        <begin position="157"/>
        <end position="230"/>
    </location>
</feature>
<protein>
    <submittedName>
        <fullName evidence="2">DUF3440 domain-containing protein</fullName>
    </submittedName>
</protein>
<dbReference type="InterPro" id="IPR014729">
    <property type="entry name" value="Rossmann-like_a/b/a_fold"/>
</dbReference>
<dbReference type="PANTHER" id="PTHR30083">
    <property type="entry name" value="TRANSCRIPTIONAL REGULATOR-RELATED"/>
    <property type="match status" value="1"/>
</dbReference>
<dbReference type="Pfam" id="PF11922">
    <property type="entry name" value="DUF3440"/>
    <property type="match status" value="2"/>
</dbReference>
<dbReference type="InterPro" id="IPR021845">
    <property type="entry name" value="DUF3440"/>
</dbReference>
<accession>A0ABV1E3C1</accession>
<dbReference type="RefSeq" id="WP_349221101.1">
    <property type="nucleotide sequence ID" value="NZ_JBBMFD010000045.1"/>
</dbReference>
<gene>
    <name evidence="2" type="ORF">WMO26_13215</name>
</gene>
<feature type="domain" description="Phosphoadenosine phosphosulphate reductase" evidence="1">
    <location>
        <begin position="28"/>
        <end position="86"/>
    </location>
</feature>
<evidence type="ECO:0000259" key="1">
    <source>
        <dbReference type="Pfam" id="PF01507"/>
    </source>
</evidence>
<comment type="caution">
    <text evidence="2">The sequence shown here is derived from an EMBL/GenBank/DDBJ whole genome shotgun (WGS) entry which is preliminary data.</text>
</comment>
<dbReference type="SUPFAM" id="SSF52402">
    <property type="entry name" value="Adenine nucleotide alpha hydrolases-like"/>
    <property type="match status" value="1"/>
</dbReference>
<dbReference type="Pfam" id="PF01507">
    <property type="entry name" value="PAPS_reduct"/>
    <property type="match status" value="2"/>
</dbReference>
<dbReference type="PANTHER" id="PTHR30083:SF0">
    <property type="entry name" value="3'-PHOSPHOADENOSINE 5'-PHOSPHOSULFATE SULFOTRANSFERASE (PAPS REDUCTASE)_FAD SYNTHETASE"/>
    <property type="match status" value="1"/>
</dbReference>
<dbReference type="EMBL" id="JBBMFD010000045">
    <property type="protein sequence ID" value="MEQ2441792.1"/>
    <property type="molecule type" value="Genomic_DNA"/>
</dbReference>
<dbReference type="InterPro" id="IPR002500">
    <property type="entry name" value="PAPS_reduct_dom"/>
</dbReference>
<sequence length="403" mass="47408">MPKTYLDINVLDAARERIRKVFDDFPKIYVSFSGGKDSSVMLHLVMNEAIKRGRKVGVLLVDLEGMYKITIKHIQAMYDLYANNIEPYWVCLPIRLRNAVSVFEPRWMCWEPGKEDVWIRNPPKNAITDENYFPFYWRGMEFEEFVPEFGKWYGGGKLTACFVGIRADESLNRYRTIKGNKSTFEGIQWTTWIGDGVYNIYPIYDWKVSDIWLYNTKFGKPYNKLYDYMYQAGLTPSQMRICQPYGDDQRKGLWLFHVIEPETWARVVARVNGANQGALYVRETGDIMGNIKITKPEGHTWKSFAELLLASMPPQTREHYENKIAVFLHWWENRGYADGIPDEADIHEEAAKKVPSWKRICKALLRNDYWCKGLSFTQTKSTAYEKYKKVMKRRRQAWGLINF</sequence>
<keyword evidence="3" id="KW-1185">Reference proteome</keyword>
<dbReference type="Proteomes" id="UP001489509">
    <property type="component" value="Unassembled WGS sequence"/>
</dbReference>
<name>A0ABV1E3C1_9FIRM</name>
<evidence type="ECO:0000313" key="3">
    <source>
        <dbReference type="Proteomes" id="UP001489509"/>
    </source>
</evidence>
<organism evidence="2 3">
    <name type="scientific">Solibaculum intestinale</name>
    <dbReference type="NCBI Taxonomy" id="3133165"/>
    <lineage>
        <taxon>Bacteria</taxon>
        <taxon>Bacillati</taxon>
        <taxon>Bacillota</taxon>
        <taxon>Clostridia</taxon>
        <taxon>Eubacteriales</taxon>
        <taxon>Oscillospiraceae</taxon>
        <taxon>Solibaculum</taxon>
    </lineage>
</organism>
<proteinExistence type="predicted"/>
<dbReference type="CDD" id="cd23947">
    <property type="entry name" value="PAPS_reductase-like_YbdN"/>
    <property type="match status" value="1"/>
</dbReference>
<reference evidence="2 3" key="1">
    <citation type="submission" date="2024-03" db="EMBL/GenBank/DDBJ databases">
        <title>Human intestinal bacterial collection.</title>
        <authorList>
            <person name="Pauvert C."/>
            <person name="Hitch T.C.A."/>
            <person name="Clavel T."/>
        </authorList>
    </citation>
    <scope>NUCLEOTIDE SEQUENCE [LARGE SCALE GENOMIC DNA]</scope>
    <source>
        <strain evidence="2 3">CLA-JM-H44</strain>
    </source>
</reference>